<dbReference type="SUPFAM" id="SSF46785">
    <property type="entry name" value="Winged helix' DNA-binding domain"/>
    <property type="match status" value="1"/>
</dbReference>
<dbReference type="GO" id="GO:0043161">
    <property type="term" value="P:proteasome-mediated ubiquitin-dependent protein catabolic process"/>
    <property type="evidence" value="ECO:0007669"/>
    <property type="project" value="TreeGrafter"/>
</dbReference>
<dbReference type="Pfam" id="PF10602">
    <property type="entry name" value="RPN7"/>
    <property type="match status" value="1"/>
</dbReference>
<dbReference type="PROSITE" id="PS50250">
    <property type="entry name" value="PCI"/>
    <property type="match status" value="1"/>
</dbReference>
<dbReference type="InterPro" id="IPR019585">
    <property type="entry name" value="Rpn7/CSN1"/>
</dbReference>
<evidence type="ECO:0000256" key="2">
    <source>
        <dbReference type="ARBA" id="ARBA00014932"/>
    </source>
</evidence>
<dbReference type="InterPro" id="IPR049549">
    <property type="entry name" value="RPN7_PSMD6_C"/>
</dbReference>
<name>A0A481SYX2_9NEOP</name>
<protein>
    <recommendedName>
        <fullName evidence="2">26S proteasome non-ATPase regulatory subunit 6</fullName>
    </recommendedName>
</protein>
<accession>A0A481SYX2</accession>
<evidence type="ECO:0000259" key="4">
    <source>
        <dbReference type="PROSITE" id="PS50250"/>
    </source>
</evidence>
<dbReference type="PANTHER" id="PTHR14145:SF1">
    <property type="entry name" value="26S PROTEASOME NON-ATPASE REGULATORY SUBUNIT 6"/>
    <property type="match status" value="1"/>
</dbReference>
<dbReference type="PANTHER" id="PTHR14145">
    <property type="entry name" value="26S PROTESOME SUBUNIT 6"/>
    <property type="match status" value="1"/>
</dbReference>
<dbReference type="SMART" id="SM00088">
    <property type="entry name" value="PINT"/>
    <property type="match status" value="1"/>
</dbReference>
<evidence type="ECO:0000256" key="3">
    <source>
        <dbReference type="ARBA" id="ARBA00022942"/>
    </source>
</evidence>
<dbReference type="GO" id="GO:0005838">
    <property type="term" value="C:proteasome regulatory particle"/>
    <property type="evidence" value="ECO:0007669"/>
    <property type="project" value="TreeGrafter"/>
</dbReference>
<dbReference type="InterPro" id="IPR000717">
    <property type="entry name" value="PCI_dom"/>
</dbReference>
<proteinExistence type="evidence at transcript level"/>
<dbReference type="InterPro" id="IPR036390">
    <property type="entry name" value="WH_DNA-bd_sf"/>
</dbReference>
<comment type="similarity">
    <text evidence="1">Belongs to the proteasome subunit S10 family.</text>
</comment>
<keyword evidence="3 5" id="KW-0647">Proteasome</keyword>
<dbReference type="FunFam" id="1.25.40.570:FF:000005">
    <property type="entry name" value="26S proteasome regulatory subunit N7"/>
    <property type="match status" value="1"/>
</dbReference>
<dbReference type="InterPro" id="IPR045135">
    <property type="entry name" value="Rpn7_N"/>
</dbReference>
<dbReference type="Gene3D" id="1.25.40.570">
    <property type="match status" value="1"/>
</dbReference>
<sequence>MADEHKTPLYVYVCKWKFQLEALKPSNNEELKKKLLDGIVKGNMAPYYRSVCDDFGWEMDTALLAAMQEENNKVVAAFDVSSDADVEVQQQAWLEKLEYLISIGDKDAALKLAEEKAKDKQFSINSRLEAVFNTFRVHYLYGCNVKEMKNTIEKTTEMIGDGGDWSSRNRLKAYEAVCNMGLRNYSHAAYLLLDAVSTFESYELMDYDSLIWYTVLSCMIALPRKELKEKMAKHGTLMQALNANFPELYEYYDSLYKCHYADFFKFLASLEGVMKLDPLLHPHYHHYINEMRYRAYSQHLQAYRSISLQKMASSFGVTSQFIEEEISQLTAAGRLHCKIDAVNAAILSYYNGDISESSCEKGLLYQNIIKRGDYLLNRLNKLARVIDF</sequence>
<reference evidence="5" key="1">
    <citation type="journal article" date="2019" name="Sci. Rep.">
        <title>No signal of deleterious mutation accumulation in conserved gene sequences of extant asexual hexapods.</title>
        <authorList>
            <person name="Brandt A."/>
            <person name="Bast J."/>
            <person name="Scheu S."/>
            <person name="Meusemann K."/>
            <person name="Donath A."/>
            <person name="Schuette K."/>
            <person name="Machida R."/>
            <person name="Kraaijeveld K."/>
        </authorList>
    </citation>
    <scope>NUCLEOTIDE SEQUENCE</scope>
    <source>
        <strain evidence="5">OG3814</strain>
    </source>
</reference>
<organism evidence="5">
    <name type="scientific">Brunneria borealis</name>
    <dbReference type="NCBI Taxonomy" id="1603012"/>
    <lineage>
        <taxon>Eukaryota</taxon>
        <taxon>Metazoa</taxon>
        <taxon>Ecdysozoa</taxon>
        <taxon>Arthropoda</taxon>
        <taxon>Hexapoda</taxon>
        <taxon>Insecta</taxon>
        <taxon>Pterygota</taxon>
        <taxon>Neoptera</taxon>
        <taxon>Polyneoptera</taxon>
        <taxon>Dictyoptera</taxon>
        <taxon>Mantodea</taxon>
        <taxon>Eumantodea</taxon>
        <taxon>Mantoidea</taxon>
        <taxon>Mantidae</taxon>
        <taxon>Photininae</taxon>
        <taxon>Brunneria</taxon>
    </lineage>
</organism>
<dbReference type="AlphaFoldDB" id="A0A481SYX2"/>
<dbReference type="Pfam" id="PF21154">
    <property type="entry name" value="RPN7_PSMD6_C"/>
    <property type="match status" value="1"/>
</dbReference>
<evidence type="ECO:0000313" key="5">
    <source>
        <dbReference type="EMBL" id="QBH73996.1"/>
    </source>
</evidence>
<evidence type="ECO:0000256" key="1">
    <source>
        <dbReference type="ARBA" id="ARBA00005717"/>
    </source>
</evidence>
<dbReference type="EMBL" id="MH799837">
    <property type="protein sequence ID" value="QBH73996.1"/>
    <property type="molecule type" value="mRNA"/>
</dbReference>
<feature type="domain" description="PCI" evidence="4">
    <location>
        <begin position="184"/>
        <end position="353"/>
    </location>
</feature>
<dbReference type="Pfam" id="PF01399">
    <property type="entry name" value="PCI"/>
    <property type="match status" value="1"/>
</dbReference>